<reference evidence="2" key="1">
    <citation type="journal article" date="2019" name="Int. J. Syst. Evol. Microbiol.">
        <title>The Global Catalogue of Microorganisms (GCM) 10K type strain sequencing project: providing services to taxonomists for standard genome sequencing and annotation.</title>
        <authorList>
            <consortium name="The Broad Institute Genomics Platform"/>
            <consortium name="The Broad Institute Genome Sequencing Center for Infectious Disease"/>
            <person name="Wu L."/>
            <person name="Ma J."/>
        </authorList>
    </citation>
    <scope>NUCLEOTIDE SEQUENCE [LARGE SCALE GENOMIC DNA]</scope>
    <source>
        <strain evidence="2">KCTC 52366</strain>
    </source>
</reference>
<gene>
    <name evidence="1" type="ORF">ACFOGP_22830</name>
</gene>
<protein>
    <recommendedName>
        <fullName evidence="3">Restriction endonuclease</fullName>
    </recommendedName>
</protein>
<dbReference type="EMBL" id="JBHRTB010000010">
    <property type="protein sequence ID" value="MFC3145575.1"/>
    <property type="molecule type" value="Genomic_DNA"/>
</dbReference>
<sequence>MLQIPEKDFKKSVNVSNVGVTSLGDWLEACLLFSSDRVSKNDVVDLLIEEQVCDDDSQDLAYQIATNGWDELSRRQRWGGLSLEADFTRDRLTRRTTWEDDLFSSFMVLLSLFKIFPEWAAGHRDFVGQGDLFERCTELICPALLPGWKTYRAGWTPEDAKNIPGIVDALCELLFTSGAADLNEWIAPQGNDGGLDLVCYKTFGDEREGMPVFFLQCASGKNWRDKIHTPNGRTWQKYLNAAVMPSTGIIAPFVIESAELKRASLEGQAIVFDRLRLLSAKRENPIELPDELANDLKAWMQVRVDALPIA</sequence>
<comment type="caution">
    <text evidence="1">The sequence shown here is derived from an EMBL/GenBank/DDBJ whole genome shotgun (WGS) entry which is preliminary data.</text>
</comment>
<keyword evidence="2" id="KW-1185">Reference proteome</keyword>
<evidence type="ECO:0008006" key="3">
    <source>
        <dbReference type="Google" id="ProtNLM"/>
    </source>
</evidence>
<name>A0ABV7GVN3_9RHOB</name>
<organism evidence="1 2">
    <name type="scientific">Psychromarinibacter halotolerans</name>
    <dbReference type="NCBI Taxonomy" id="1775175"/>
    <lineage>
        <taxon>Bacteria</taxon>
        <taxon>Pseudomonadati</taxon>
        <taxon>Pseudomonadota</taxon>
        <taxon>Alphaproteobacteria</taxon>
        <taxon>Rhodobacterales</taxon>
        <taxon>Paracoccaceae</taxon>
        <taxon>Psychromarinibacter</taxon>
    </lineage>
</organism>
<proteinExistence type="predicted"/>
<dbReference type="Proteomes" id="UP001595632">
    <property type="component" value="Unassembled WGS sequence"/>
</dbReference>
<evidence type="ECO:0000313" key="1">
    <source>
        <dbReference type="EMBL" id="MFC3145575.1"/>
    </source>
</evidence>
<evidence type="ECO:0000313" key="2">
    <source>
        <dbReference type="Proteomes" id="UP001595632"/>
    </source>
</evidence>
<accession>A0ABV7GVN3</accession>
<dbReference type="RefSeq" id="WP_275632530.1">
    <property type="nucleotide sequence ID" value="NZ_JARGYD010000003.1"/>
</dbReference>